<comment type="subcellular location">
    <subcellularLocation>
        <location evidence="1">Nucleus</location>
    </subcellularLocation>
</comment>
<organism evidence="8 9">
    <name type="scientific">Frankliniella fusca</name>
    <dbReference type="NCBI Taxonomy" id="407009"/>
    <lineage>
        <taxon>Eukaryota</taxon>
        <taxon>Metazoa</taxon>
        <taxon>Ecdysozoa</taxon>
        <taxon>Arthropoda</taxon>
        <taxon>Hexapoda</taxon>
        <taxon>Insecta</taxon>
        <taxon>Pterygota</taxon>
        <taxon>Neoptera</taxon>
        <taxon>Paraneoptera</taxon>
        <taxon>Thysanoptera</taxon>
        <taxon>Terebrantia</taxon>
        <taxon>Thripoidea</taxon>
        <taxon>Thripidae</taxon>
        <taxon>Frankliniella</taxon>
    </lineage>
</organism>
<dbReference type="GO" id="GO:0046983">
    <property type="term" value="F:protein dimerization activity"/>
    <property type="evidence" value="ECO:0007669"/>
    <property type="project" value="InterPro"/>
</dbReference>
<name>A0AAE1L857_9NEOP</name>
<dbReference type="PANTHER" id="PTHR46481">
    <property type="entry name" value="ZINC FINGER BED DOMAIN-CONTAINING PROTEIN 4"/>
    <property type="match status" value="1"/>
</dbReference>
<evidence type="ECO:0000256" key="1">
    <source>
        <dbReference type="ARBA" id="ARBA00004123"/>
    </source>
</evidence>
<reference evidence="8" key="2">
    <citation type="journal article" date="2023" name="BMC Genomics">
        <title>Pest status, molecular evolution, and epigenetic factors derived from the genome assembly of Frankliniella fusca, a thysanopteran phytovirus vector.</title>
        <authorList>
            <person name="Catto M.A."/>
            <person name="Labadie P.E."/>
            <person name="Jacobson A.L."/>
            <person name="Kennedy G.G."/>
            <person name="Srinivasan R."/>
            <person name="Hunt B.G."/>
        </authorList>
    </citation>
    <scope>NUCLEOTIDE SEQUENCE</scope>
    <source>
        <strain evidence="8">PL_HMW_Pooled</strain>
    </source>
</reference>
<feature type="region of interest" description="Disordered" evidence="6">
    <location>
        <begin position="1"/>
        <end position="74"/>
    </location>
</feature>
<evidence type="ECO:0000259" key="7">
    <source>
        <dbReference type="Pfam" id="PF05699"/>
    </source>
</evidence>
<dbReference type="SUPFAM" id="SSF140996">
    <property type="entry name" value="Hermes dimerisation domain"/>
    <property type="match status" value="1"/>
</dbReference>
<dbReference type="SUPFAM" id="SSF53098">
    <property type="entry name" value="Ribonuclease H-like"/>
    <property type="match status" value="1"/>
</dbReference>
<dbReference type="EMBL" id="JAHWGI010000125">
    <property type="protein sequence ID" value="KAK3909845.1"/>
    <property type="molecule type" value="Genomic_DNA"/>
</dbReference>
<dbReference type="InterPro" id="IPR036236">
    <property type="entry name" value="Znf_C2H2_sf"/>
</dbReference>
<feature type="domain" description="HAT C-terminal dimerisation" evidence="7">
    <location>
        <begin position="739"/>
        <end position="818"/>
    </location>
</feature>
<keyword evidence="5" id="KW-0539">Nucleus</keyword>
<evidence type="ECO:0000256" key="6">
    <source>
        <dbReference type="SAM" id="MobiDB-lite"/>
    </source>
</evidence>
<dbReference type="SMART" id="SM00614">
    <property type="entry name" value="ZnF_BED"/>
    <property type="match status" value="1"/>
</dbReference>
<reference evidence="8" key="1">
    <citation type="submission" date="2021-07" db="EMBL/GenBank/DDBJ databases">
        <authorList>
            <person name="Catto M.A."/>
            <person name="Jacobson A."/>
            <person name="Kennedy G."/>
            <person name="Labadie P."/>
            <person name="Hunt B.G."/>
            <person name="Srinivasan R."/>
        </authorList>
    </citation>
    <scope>NUCLEOTIDE SEQUENCE</scope>
    <source>
        <strain evidence="8">PL_HMW_Pooled</strain>
        <tissue evidence="8">Head</tissue>
    </source>
</reference>
<evidence type="ECO:0000256" key="4">
    <source>
        <dbReference type="ARBA" id="ARBA00022833"/>
    </source>
</evidence>
<dbReference type="GO" id="GO:0005634">
    <property type="term" value="C:nucleus"/>
    <property type="evidence" value="ECO:0007669"/>
    <property type="project" value="UniProtKB-SubCell"/>
</dbReference>
<feature type="compositionally biased region" description="Pro residues" evidence="6">
    <location>
        <begin position="24"/>
        <end position="37"/>
    </location>
</feature>
<keyword evidence="9" id="KW-1185">Reference proteome</keyword>
<accession>A0AAE1L857</accession>
<comment type="caution">
    <text evidence="8">The sequence shown here is derived from an EMBL/GenBank/DDBJ whole genome shotgun (WGS) entry which is preliminary data.</text>
</comment>
<keyword evidence="2" id="KW-0479">Metal-binding</keyword>
<feature type="compositionally biased region" description="Low complexity" evidence="6">
    <location>
        <begin position="43"/>
        <end position="58"/>
    </location>
</feature>
<protein>
    <submittedName>
        <fullName evidence="8">Transposable element Hobo transposase</fullName>
    </submittedName>
</protein>
<evidence type="ECO:0000256" key="5">
    <source>
        <dbReference type="ARBA" id="ARBA00023242"/>
    </source>
</evidence>
<dbReference type="InterPro" id="IPR052035">
    <property type="entry name" value="ZnF_BED_domain_contain"/>
</dbReference>
<dbReference type="SUPFAM" id="SSF57667">
    <property type="entry name" value="beta-beta-alpha zinc fingers"/>
    <property type="match status" value="1"/>
</dbReference>
<dbReference type="InterPro" id="IPR012337">
    <property type="entry name" value="RNaseH-like_sf"/>
</dbReference>
<dbReference type="Gene3D" id="1.10.10.1070">
    <property type="entry name" value="Zinc finger, BED domain-containing"/>
    <property type="match status" value="1"/>
</dbReference>
<dbReference type="PANTHER" id="PTHR46481:SF10">
    <property type="entry name" value="ZINC FINGER BED DOMAIN-CONTAINING PROTEIN 39"/>
    <property type="match status" value="1"/>
</dbReference>
<keyword evidence="3" id="KW-0863">Zinc-finger</keyword>
<gene>
    <name evidence="8" type="ORF">KUF71_019854</name>
</gene>
<evidence type="ECO:0000313" key="8">
    <source>
        <dbReference type="EMBL" id="KAK3909845.1"/>
    </source>
</evidence>
<evidence type="ECO:0000313" key="9">
    <source>
        <dbReference type="Proteomes" id="UP001219518"/>
    </source>
</evidence>
<evidence type="ECO:0000256" key="3">
    <source>
        <dbReference type="ARBA" id="ARBA00022771"/>
    </source>
</evidence>
<keyword evidence="4" id="KW-0862">Zinc</keyword>
<dbReference type="Proteomes" id="UP001219518">
    <property type="component" value="Unassembled WGS sequence"/>
</dbReference>
<proteinExistence type="predicted"/>
<sequence>MSTSTPRSRARRRKTAATAGLPGSGPPDAGPSPPPLMLLPETGAGAPAPGAAGASGVSVPPPLASPTPSTSRTSSNAWKTFHVVKDRATNLEVGTAMCIVCDCVLSYRSGTSSLLKHQISYCAGTLGGVGAGAQFRPVPGALRDVFTDKVADTCAVTMGSISLLTSPAVADLIQAAVDISARCKGRVDVRDLMPHATTVINRIDSRADMKMKELVPRVKAAISEQRCQASTDMWTDDAQKRHFIAITVSFAEEDGEASETYDLVVAKFPSTMKSTGVNIRNAMFRAMAEIGFTAYEFDAIEWITDRGANIKKALENDSREDCTAHVINTVVRSTFTIPFYELRQEALRSAPPGTIELLDTVEEVVKVVRSASPDLVIAGVDDLQKLQENLQLHNRQFACNMSGMLRSVLTDKKKGDSVTLLFLTSSTSSPPLVDWVIAVLRAFGAKHQNLVDNLVKALASTLYSTLIHFFSPLEKKCHVTASDLSTIMRHLQIKPRDSQDTISLKSSVQNQRTIMEVLVLVKEAKELVTYLKSTGLAASLSKKVLQECETRWNSLHTMLNSVEEMYDEIAALLGDKPGQQNRMRKIDRDMLGWLTKFLLEFKEETKILEGNDHPTLPFVLLASSALRDHCEPSFDDCTHLTLLKERCQRFLDMKFKPSIKAKVATFLWPDYKDLTMLPDDEKQEVVAKVRQIIGAVEPDADDVVPGEAATPTLRPPKVPRLDKYLKYKKQPLHQPPQDEVEKYLAMAVSVAPDQLLKWWNMMNRPDGLPKLAKLAKRELCKLATAAPSERVWSKTGFILNNRRNRLSPKHLNAIVFLGSALRAECKKRKD</sequence>
<dbReference type="AlphaFoldDB" id="A0AAE1L857"/>
<evidence type="ECO:0000256" key="2">
    <source>
        <dbReference type="ARBA" id="ARBA00022723"/>
    </source>
</evidence>
<dbReference type="InterPro" id="IPR008906">
    <property type="entry name" value="HATC_C_dom"/>
</dbReference>
<dbReference type="Pfam" id="PF05699">
    <property type="entry name" value="Dimer_Tnp_hAT"/>
    <property type="match status" value="1"/>
</dbReference>
<dbReference type="GO" id="GO:0008270">
    <property type="term" value="F:zinc ion binding"/>
    <property type="evidence" value="ECO:0007669"/>
    <property type="project" value="UniProtKB-KW"/>
</dbReference>